<dbReference type="InterPro" id="IPR015421">
    <property type="entry name" value="PyrdxlP-dep_Trfase_major"/>
</dbReference>
<dbReference type="CDD" id="cd00609">
    <property type="entry name" value="AAT_like"/>
    <property type="match status" value="1"/>
</dbReference>
<dbReference type="PROSITE" id="PS00105">
    <property type="entry name" value="AA_TRANSFER_CLASS_1"/>
    <property type="match status" value="1"/>
</dbReference>
<sequence>MPEASRITLLTFDEEPPAHGGVAPDKAEQHHDWLDLSTGINPWHYPWVVDDLETLSTLPNEAKALETAAHHYYLGKHQGNESLTFNLMMVPGSQWAIEQLPDCFPTGRVAVPVIGYREHAWCWHRRGHTCLGYPADKLESVLETLLQDSALRAVVVINPNNPTGHRYSPECLQNFAVRLASTGVVLIVDEAFIDTEPEFSLIHQLPDNAIVLRSFGKFFGLPGLRLGAVLGRNEVLAPLKVRQGPWAIGSLAQRLGNHALSDTVWQGNMRQRLISWSKAYQSLLLQAVKPGEVLATARTALFVTLTMTRRSALQYQETLQQAGILVRLWPLDKHHACLRFGLLREEDRVACRRLLCALERAHE</sequence>
<dbReference type="InterPro" id="IPR015422">
    <property type="entry name" value="PyrdxlP-dep_Trfase_small"/>
</dbReference>
<dbReference type="EMBL" id="CP043420">
    <property type="protein sequence ID" value="QEL11054.1"/>
    <property type="molecule type" value="Genomic_DNA"/>
</dbReference>
<dbReference type="EC" id="2.6.1.-" evidence="3"/>
<evidence type="ECO:0000256" key="3">
    <source>
        <dbReference type="RuleBase" id="RU000481"/>
    </source>
</evidence>
<comment type="similarity">
    <text evidence="3">Belongs to the class-I pyridoxal-phosphate-dependent aminotransferase family.</text>
</comment>
<dbReference type="Gene3D" id="3.90.1150.10">
    <property type="entry name" value="Aspartate Aminotransferase, domain 1"/>
    <property type="match status" value="1"/>
</dbReference>
<name>A0A5C0ZYX5_9GAMM</name>
<dbReference type="GO" id="GO:0030170">
    <property type="term" value="F:pyridoxal phosphate binding"/>
    <property type="evidence" value="ECO:0007669"/>
    <property type="project" value="InterPro"/>
</dbReference>
<dbReference type="InterPro" id="IPR004838">
    <property type="entry name" value="NHTrfase_class1_PyrdxlP-BS"/>
</dbReference>
<dbReference type="PANTHER" id="PTHR42885">
    <property type="entry name" value="HISTIDINOL-PHOSPHATE AMINOTRANSFERASE-RELATED"/>
    <property type="match status" value="1"/>
</dbReference>
<evidence type="ECO:0000259" key="4">
    <source>
        <dbReference type="Pfam" id="PF00155"/>
    </source>
</evidence>
<keyword evidence="3 5" id="KW-0808">Transferase</keyword>
<evidence type="ECO:0000313" key="6">
    <source>
        <dbReference type="Proteomes" id="UP000322553"/>
    </source>
</evidence>
<keyword evidence="3 5" id="KW-0032">Aminotransferase</keyword>
<dbReference type="Pfam" id="PF00155">
    <property type="entry name" value="Aminotran_1_2"/>
    <property type="match status" value="1"/>
</dbReference>
<dbReference type="Proteomes" id="UP000322553">
    <property type="component" value="Chromosome"/>
</dbReference>
<keyword evidence="6" id="KW-1185">Reference proteome</keyword>
<evidence type="ECO:0000256" key="1">
    <source>
        <dbReference type="ARBA" id="ARBA00001933"/>
    </source>
</evidence>
<accession>A0A5C0ZYX5</accession>
<dbReference type="Gene3D" id="3.40.640.10">
    <property type="entry name" value="Type I PLP-dependent aspartate aminotransferase-like (Major domain)"/>
    <property type="match status" value="1"/>
</dbReference>
<dbReference type="GO" id="GO:0008483">
    <property type="term" value="F:transaminase activity"/>
    <property type="evidence" value="ECO:0007669"/>
    <property type="project" value="UniProtKB-KW"/>
</dbReference>
<keyword evidence="2" id="KW-0663">Pyridoxal phosphate</keyword>
<dbReference type="InterPro" id="IPR015424">
    <property type="entry name" value="PyrdxlP-dep_Trfase"/>
</dbReference>
<dbReference type="InterPro" id="IPR004839">
    <property type="entry name" value="Aminotransferase_I/II_large"/>
</dbReference>
<dbReference type="RefSeq" id="WP_149054460.1">
    <property type="nucleotide sequence ID" value="NZ_CP043420.1"/>
</dbReference>
<dbReference type="PANTHER" id="PTHR42885:SF1">
    <property type="entry name" value="THREONINE-PHOSPHATE DECARBOXYLASE"/>
    <property type="match status" value="1"/>
</dbReference>
<proteinExistence type="inferred from homology"/>
<organism evidence="5 6">
    <name type="scientific">Kushneria phosphatilytica</name>
    <dbReference type="NCBI Taxonomy" id="657387"/>
    <lineage>
        <taxon>Bacteria</taxon>
        <taxon>Pseudomonadati</taxon>
        <taxon>Pseudomonadota</taxon>
        <taxon>Gammaproteobacteria</taxon>
        <taxon>Oceanospirillales</taxon>
        <taxon>Halomonadaceae</taxon>
        <taxon>Kushneria</taxon>
    </lineage>
</organism>
<dbReference type="AlphaFoldDB" id="A0A5C0ZYX5"/>
<comment type="cofactor">
    <cofactor evidence="1 3">
        <name>pyridoxal 5'-phosphate</name>
        <dbReference type="ChEBI" id="CHEBI:597326"/>
    </cofactor>
</comment>
<evidence type="ECO:0000256" key="2">
    <source>
        <dbReference type="ARBA" id="ARBA00022898"/>
    </source>
</evidence>
<reference evidence="5 6" key="1">
    <citation type="submission" date="2019-08" db="EMBL/GenBank/DDBJ databases">
        <title>Complete genome sequence of Kushneria sp. YCWA18, a halophilic phosphate-solubilizing bacterium isolated from Daqiao saltern in China.</title>
        <authorList>
            <person name="Du G.-X."/>
            <person name="Qu L.-Y."/>
        </authorList>
    </citation>
    <scope>NUCLEOTIDE SEQUENCE [LARGE SCALE GENOMIC DNA]</scope>
    <source>
        <strain evidence="5 6">YCWA18</strain>
    </source>
</reference>
<feature type="domain" description="Aminotransferase class I/classII large" evidence="4">
    <location>
        <begin position="57"/>
        <end position="342"/>
    </location>
</feature>
<protein>
    <recommendedName>
        <fullName evidence="3">Aminotransferase</fullName>
        <ecNumber evidence="3">2.6.1.-</ecNumber>
    </recommendedName>
</protein>
<gene>
    <name evidence="5" type="ORF">FY550_07870</name>
</gene>
<evidence type="ECO:0000313" key="5">
    <source>
        <dbReference type="EMBL" id="QEL11054.1"/>
    </source>
</evidence>
<dbReference type="SUPFAM" id="SSF53383">
    <property type="entry name" value="PLP-dependent transferases"/>
    <property type="match status" value="1"/>
</dbReference>
<dbReference type="KEGG" id="kuy:FY550_07870"/>